<sequence>MQFDPLSCNSGEQPDQRLIDHGPSEDTFKDGATAVHGDQVVVTRT</sequence>
<reference evidence="2 3" key="1">
    <citation type="submission" date="2020-10" db="EMBL/GenBank/DDBJ databases">
        <title>Ca. Dormibacterota MAGs.</title>
        <authorList>
            <person name="Montgomery K."/>
        </authorList>
    </citation>
    <scope>NUCLEOTIDE SEQUENCE [LARGE SCALE GENOMIC DNA]</scope>
    <source>
        <strain evidence="2">SC8812_S17_18</strain>
    </source>
</reference>
<dbReference type="RefSeq" id="WP_337308329.1">
    <property type="nucleotide sequence ID" value="NZ_JAEKNS010000001.1"/>
</dbReference>
<dbReference type="Proteomes" id="UP000606991">
    <property type="component" value="Unassembled WGS sequence"/>
</dbReference>
<feature type="compositionally biased region" description="Basic and acidic residues" evidence="1">
    <location>
        <begin position="14"/>
        <end position="29"/>
    </location>
</feature>
<evidence type="ECO:0000313" key="2">
    <source>
        <dbReference type="EMBL" id="MBJ7593237.1"/>
    </source>
</evidence>
<dbReference type="EMBL" id="JAEKNS010000001">
    <property type="protein sequence ID" value="MBJ7593237.1"/>
    <property type="molecule type" value="Genomic_DNA"/>
</dbReference>
<dbReference type="AlphaFoldDB" id="A0A934JXB8"/>
<gene>
    <name evidence="2" type="ORF">JF886_00005</name>
</gene>
<proteinExistence type="predicted"/>
<feature type="region of interest" description="Disordered" evidence="1">
    <location>
        <begin position="1"/>
        <end position="45"/>
    </location>
</feature>
<evidence type="ECO:0000313" key="3">
    <source>
        <dbReference type="Proteomes" id="UP000606991"/>
    </source>
</evidence>
<accession>A0A934JXB8</accession>
<comment type="caution">
    <text evidence="2">The sequence shown here is derived from an EMBL/GenBank/DDBJ whole genome shotgun (WGS) entry which is preliminary data.</text>
</comment>
<name>A0A934JXB8_9BACT</name>
<protein>
    <submittedName>
        <fullName evidence="2">Uncharacterized protein</fullName>
    </submittedName>
</protein>
<organism evidence="2 3">
    <name type="scientific">Candidatus Aeolococcus gillhamiae</name>
    <dbReference type="NCBI Taxonomy" id="3127015"/>
    <lineage>
        <taxon>Bacteria</taxon>
        <taxon>Bacillati</taxon>
        <taxon>Candidatus Dormiibacterota</taxon>
        <taxon>Candidatus Dormibacteria</taxon>
        <taxon>Candidatus Aeolococcales</taxon>
        <taxon>Candidatus Aeolococcaceae</taxon>
        <taxon>Candidatus Aeolococcus</taxon>
    </lineage>
</organism>
<evidence type="ECO:0000256" key="1">
    <source>
        <dbReference type="SAM" id="MobiDB-lite"/>
    </source>
</evidence>